<keyword evidence="3 6" id="KW-0812">Transmembrane</keyword>
<dbReference type="InterPro" id="IPR000620">
    <property type="entry name" value="EamA_dom"/>
</dbReference>
<evidence type="ECO:0000256" key="4">
    <source>
        <dbReference type="ARBA" id="ARBA00022989"/>
    </source>
</evidence>
<evidence type="ECO:0000256" key="1">
    <source>
        <dbReference type="ARBA" id="ARBA00004141"/>
    </source>
</evidence>
<comment type="subcellular location">
    <subcellularLocation>
        <location evidence="1 6">Membrane</location>
        <topology evidence="1 6">Multi-pass membrane protein</topology>
    </subcellularLocation>
</comment>
<keyword evidence="10" id="KW-1185">Reference proteome</keyword>
<feature type="transmembrane region" description="Helical" evidence="6">
    <location>
        <begin position="12"/>
        <end position="32"/>
    </location>
</feature>
<proteinExistence type="inferred from homology"/>
<feature type="transmembrane region" description="Helical" evidence="6">
    <location>
        <begin position="221"/>
        <end position="241"/>
    </location>
</feature>
<accession>A0AAE1JI51</accession>
<sequence>MMKNIVKVLDGLKPTILMVVVQLFYAWVNSLYKIVVLDGMSSRIVIVYRFVFAFAFMAPLAFIFERKKRPKMTWTTLFQGLLCGIFGGTLAQTLFLEMLALTTVTFASAMNNLIPATTFVLALFFRLEKLNWKVAAGKAKIIGTLIGIGAAMLLTFYRGVRIPTASFDVSLFHPHSSHVAYSHSTSDGNTLLGALCGLGFISSCSLWLIIQSKMSERYPYYYSSTTLMNFVASVTSIGFALCTERDWSQWKLGWNIRLLTVASAGLGPAGLNVVMIAWCVRKAGPLFVSAFGPLQLLILAFVGSFFMDEMLHLGSIIGGVLIVCGLYMVLWGKGKEMKKKNFLTASQTLHVSSSPSSVEIIVKSSIDDDKSNHNNSICTSDVADEDHQDSSENRNQQMQDEKNQVTSGNV</sequence>
<dbReference type="InterPro" id="IPR037185">
    <property type="entry name" value="EmrE-like"/>
</dbReference>
<feature type="transmembrane region" description="Helical" evidence="6">
    <location>
        <begin position="44"/>
        <end position="64"/>
    </location>
</feature>
<feature type="domain" description="EamA" evidence="8">
    <location>
        <begin position="16"/>
        <end position="150"/>
    </location>
</feature>
<dbReference type="InterPro" id="IPR030184">
    <property type="entry name" value="WAT1-related"/>
</dbReference>
<organism evidence="9 10">
    <name type="scientific">Acacia crassicarpa</name>
    <name type="common">northern wattle</name>
    <dbReference type="NCBI Taxonomy" id="499986"/>
    <lineage>
        <taxon>Eukaryota</taxon>
        <taxon>Viridiplantae</taxon>
        <taxon>Streptophyta</taxon>
        <taxon>Embryophyta</taxon>
        <taxon>Tracheophyta</taxon>
        <taxon>Spermatophyta</taxon>
        <taxon>Magnoliopsida</taxon>
        <taxon>eudicotyledons</taxon>
        <taxon>Gunneridae</taxon>
        <taxon>Pentapetalae</taxon>
        <taxon>rosids</taxon>
        <taxon>fabids</taxon>
        <taxon>Fabales</taxon>
        <taxon>Fabaceae</taxon>
        <taxon>Caesalpinioideae</taxon>
        <taxon>mimosoid clade</taxon>
        <taxon>Acacieae</taxon>
        <taxon>Acacia</taxon>
    </lineage>
</organism>
<reference evidence="9" key="1">
    <citation type="submission" date="2023-10" db="EMBL/GenBank/DDBJ databases">
        <title>Chromosome-level genome of the transformable northern wattle, Acacia crassicarpa.</title>
        <authorList>
            <person name="Massaro I."/>
            <person name="Sinha N.R."/>
            <person name="Poethig S."/>
            <person name="Leichty A.R."/>
        </authorList>
    </citation>
    <scope>NUCLEOTIDE SEQUENCE</scope>
    <source>
        <strain evidence="9">Acra3RX</strain>
        <tissue evidence="9">Leaf</tissue>
    </source>
</reference>
<keyword evidence="5 6" id="KW-0472">Membrane</keyword>
<evidence type="ECO:0000259" key="8">
    <source>
        <dbReference type="Pfam" id="PF00892"/>
    </source>
</evidence>
<feature type="transmembrane region" description="Helical" evidence="6">
    <location>
        <begin position="261"/>
        <end position="280"/>
    </location>
</feature>
<comment type="similarity">
    <text evidence="2 6">Belongs to the drug/metabolite transporter (DMT) superfamily. Plant drug/metabolite exporter (P-DME) (TC 2.A.7.4) family.</text>
</comment>
<feature type="compositionally biased region" description="Polar residues" evidence="7">
    <location>
        <begin position="393"/>
        <end position="410"/>
    </location>
</feature>
<dbReference type="GO" id="GO:0022857">
    <property type="term" value="F:transmembrane transporter activity"/>
    <property type="evidence" value="ECO:0007669"/>
    <property type="project" value="InterPro"/>
</dbReference>
<feature type="transmembrane region" description="Helical" evidence="6">
    <location>
        <begin position="287"/>
        <end position="307"/>
    </location>
</feature>
<dbReference type="AlphaFoldDB" id="A0AAE1JI51"/>
<protein>
    <recommendedName>
        <fullName evidence="6">WAT1-related protein</fullName>
    </recommendedName>
</protein>
<evidence type="ECO:0000313" key="10">
    <source>
        <dbReference type="Proteomes" id="UP001293593"/>
    </source>
</evidence>
<evidence type="ECO:0000256" key="7">
    <source>
        <dbReference type="SAM" id="MobiDB-lite"/>
    </source>
</evidence>
<dbReference type="Proteomes" id="UP001293593">
    <property type="component" value="Unassembled WGS sequence"/>
</dbReference>
<evidence type="ECO:0000313" key="9">
    <source>
        <dbReference type="EMBL" id="KAK4270915.1"/>
    </source>
</evidence>
<evidence type="ECO:0000256" key="5">
    <source>
        <dbReference type="ARBA" id="ARBA00023136"/>
    </source>
</evidence>
<evidence type="ECO:0000256" key="3">
    <source>
        <dbReference type="ARBA" id="ARBA00022692"/>
    </source>
</evidence>
<evidence type="ECO:0000256" key="6">
    <source>
        <dbReference type="RuleBase" id="RU363077"/>
    </source>
</evidence>
<feature type="transmembrane region" description="Helical" evidence="6">
    <location>
        <begin position="76"/>
        <end position="96"/>
    </location>
</feature>
<name>A0AAE1JI51_9FABA</name>
<dbReference type="PANTHER" id="PTHR31218">
    <property type="entry name" value="WAT1-RELATED PROTEIN"/>
    <property type="match status" value="1"/>
</dbReference>
<evidence type="ECO:0000256" key="2">
    <source>
        <dbReference type="ARBA" id="ARBA00007635"/>
    </source>
</evidence>
<dbReference type="Pfam" id="PF00892">
    <property type="entry name" value="EamA"/>
    <property type="match status" value="1"/>
</dbReference>
<feature type="transmembrane region" description="Helical" evidence="6">
    <location>
        <begin position="139"/>
        <end position="157"/>
    </location>
</feature>
<feature type="region of interest" description="Disordered" evidence="7">
    <location>
        <begin position="371"/>
        <end position="410"/>
    </location>
</feature>
<dbReference type="GO" id="GO:0016020">
    <property type="term" value="C:membrane"/>
    <property type="evidence" value="ECO:0007669"/>
    <property type="project" value="UniProtKB-SubCell"/>
</dbReference>
<feature type="transmembrane region" description="Helical" evidence="6">
    <location>
        <begin position="313"/>
        <end position="331"/>
    </location>
</feature>
<feature type="transmembrane region" description="Helical" evidence="6">
    <location>
        <begin position="108"/>
        <end position="127"/>
    </location>
</feature>
<comment type="caution">
    <text evidence="9">The sequence shown here is derived from an EMBL/GenBank/DDBJ whole genome shotgun (WGS) entry which is preliminary data.</text>
</comment>
<feature type="transmembrane region" description="Helical" evidence="6">
    <location>
        <begin position="191"/>
        <end position="209"/>
    </location>
</feature>
<dbReference type="EMBL" id="JAWXYG010000005">
    <property type="protein sequence ID" value="KAK4270915.1"/>
    <property type="molecule type" value="Genomic_DNA"/>
</dbReference>
<dbReference type="SUPFAM" id="SSF103481">
    <property type="entry name" value="Multidrug resistance efflux transporter EmrE"/>
    <property type="match status" value="2"/>
</dbReference>
<keyword evidence="4 6" id="KW-1133">Transmembrane helix</keyword>
<gene>
    <name evidence="9" type="ORF">QN277_019680</name>
</gene>